<name>A0A9W9TK62_9EURO</name>
<sequence length="116" mass="12087">MVGKRQMLPTLSDGSYSAVAAEVKSANYWNRIVVSKPSSDGSPRMVDRISAAPGGTATGVGGTLRSTTDFVSKVSLLHKVVSLDSGFEPSPGFAPLSESDLDPVFYGFAGPTTENC</sequence>
<dbReference type="AlphaFoldDB" id="A0A9W9TK62"/>
<dbReference type="Proteomes" id="UP001150941">
    <property type="component" value="Unassembled WGS sequence"/>
</dbReference>
<dbReference type="GeneID" id="83203640"/>
<accession>A0A9W9TK62</accession>
<evidence type="ECO:0000313" key="1">
    <source>
        <dbReference type="EMBL" id="KAJ5225816.1"/>
    </source>
</evidence>
<dbReference type="EMBL" id="JAPQKS010000005">
    <property type="protein sequence ID" value="KAJ5225816.1"/>
    <property type="molecule type" value="Genomic_DNA"/>
</dbReference>
<comment type="caution">
    <text evidence="1">The sequence shown here is derived from an EMBL/GenBank/DDBJ whole genome shotgun (WGS) entry which is preliminary data.</text>
</comment>
<dbReference type="RefSeq" id="XP_058329227.1">
    <property type="nucleotide sequence ID" value="XM_058476337.1"/>
</dbReference>
<organism evidence="1 2">
    <name type="scientific">Penicillium chermesinum</name>
    <dbReference type="NCBI Taxonomy" id="63820"/>
    <lineage>
        <taxon>Eukaryota</taxon>
        <taxon>Fungi</taxon>
        <taxon>Dikarya</taxon>
        <taxon>Ascomycota</taxon>
        <taxon>Pezizomycotina</taxon>
        <taxon>Eurotiomycetes</taxon>
        <taxon>Eurotiomycetidae</taxon>
        <taxon>Eurotiales</taxon>
        <taxon>Aspergillaceae</taxon>
        <taxon>Penicillium</taxon>
    </lineage>
</organism>
<reference evidence="1" key="2">
    <citation type="journal article" date="2023" name="IMA Fungus">
        <title>Comparative genomic study of the Penicillium genus elucidates a diverse pangenome and 15 lateral gene transfer events.</title>
        <authorList>
            <person name="Petersen C."/>
            <person name="Sorensen T."/>
            <person name="Nielsen M.R."/>
            <person name="Sondergaard T.E."/>
            <person name="Sorensen J.L."/>
            <person name="Fitzpatrick D.A."/>
            <person name="Frisvad J.C."/>
            <person name="Nielsen K.L."/>
        </authorList>
    </citation>
    <scope>NUCLEOTIDE SEQUENCE</scope>
    <source>
        <strain evidence="1">IBT 19713</strain>
    </source>
</reference>
<protein>
    <submittedName>
        <fullName evidence="1">Uncharacterized protein</fullName>
    </submittedName>
</protein>
<proteinExistence type="predicted"/>
<evidence type="ECO:0000313" key="2">
    <source>
        <dbReference type="Proteomes" id="UP001150941"/>
    </source>
</evidence>
<keyword evidence="2" id="KW-1185">Reference proteome</keyword>
<gene>
    <name evidence="1" type="ORF">N7468_007041</name>
</gene>
<reference evidence="1" key="1">
    <citation type="submission" date="2022-11" db="EMBL/GenBank/DDBJ databases">
        <authorList>
            <person name="Petersen C."/>
        </authorList>
    </citation>
    <scope>NUCLEOTIDE SEQUENCE</scope>
    <source>
        <strain evidence="1">IBT 19713</strain>
    </source>
</reference>